<dbReference type="OrthoDB" id="6242620at2759"/>
<dbReference type="OMA" id="PPNADTH"/>
<name>A0A068Y9L1_ECHMU</name>
<feature type="signal peptide" evidence="1">
    <location>
        <begin position="1"/>
        <end position="18"/>
    </location>
</feature>
<keyword evidence="1" id="KW-0732">Signal</keyword>
<accession>A0A068Y9L1</accession>
<evidence type="ECO:0000313" key="3">
    <source>
        <dbReference type="Proteomes" id="UP000017246"/>
    </source>
</evidence>
<organism evidence="2 3">
    <name type="scientific">Echinococcus multilocularis</name>
    <name type="common">Fox tapeworm</name>
    <dbReference type="NCBI Taxonomy" id="6211"/>
    <lineage>
        <taxon>Eukaryota</taxon>
        <taxon>Metazoa</taxon>
        <taxon>Spiralia</taxon>
        <taxon>Lophotrochozoa</taxon>
        <taxon>Platyhelminthes</taxon>
        <taxon>Cestoda</taxon>
        <taxon>Eucestoda</taxon>
        <taxon>Cyclophyllidea</taxon>
        <taxon>Taeniidae</taxon>
        <taxon>Echinococcus</taxon>
    </lineage>
</organism>
<reference evidence="2" key="1">
    <citation type="journal article" date="2013" name="Nature">
        <title>The genomes of four tapeworm species reveal adaptations to parasitism.</title>
        <authorList>
            <person name="Tsai I.J."/>
            <person name="Zarowiecki M."/>
            <person name="Holroyd N."/>
            <person name="Garciarrubio A."/>
            <person name="Sanchez-Flores A."/>
            <person name="Brooks K.L."/>
            <person name="Tracey A."/>
            <person name="Bobes R.J."/>
            <person name="Fragoso G."/>
            <person name="Sciutto E."/>
            <person name="Aslett M."/>
            <person name="Beasley H."/>
            <person name="Bennett H.M."/>
            <person name="Cai J."/>
            <person name="Camicia F."/>
            <person name="Clark R."/>
            <person name="Cucher M."/>
            <person name="De Silva N."/>
            <person name="Day T.A."/>
            <person name="Deplazes P."/>
            <person name="Estrada K."/>
            <person name="Fernandez C."/>
            <person name="Holland P.W."/>
            <person name="Hou J."/>
            <person name="Hu S."/>
            <person name="Huckvale T."/>
            <person name="Hung S.S."/>
            <person name="Kamenetzky L."/>
            <person name="Keane J.A."/>
            <person name="Kiss F."/>
            <person name="Koziol U."/>
            <person name="Lambert O."/>
            <person name="Liu K."/>
            <person name="Luo X."/>
            <person name="Luo Y."/>
            <person name="Macchiaroli N."/>
            <person name="Nichol S."/>
            <person name="Paps J."/>
            <person name="Parkinson J."/>
            <person name="Pouchkina-Stantcheva N."/>
            <person name="Riddiford N."/>
            <person name="Rosenzvit M."/>
            <person name="Salinas G."/>
            <person name="Wasmuth J.D."/>
            <person name="Zamanian M."/>
            <person name="Zheng Y."/>
            <person name="Cai X."/>
            <person name="Soberon X."/>
            <person name="Olson P.D."/>
            <person name="Laclette J.P."/>
            <person name="Brehm K."/>
            <person name="Berriman M."/>
            <person name="Garciarrubio A."/>
            <person name="Bobes R.J."/>
            <person name="Fragoso G."/>
            <person name="Sanchez-Flores A."/>
            <person name="Estrada K."/>
            <person name="Cevallos M.A."/>
            <person name="Morett E."/>
            <person name="Gonzalez V."/>
            <person name="Portillo T."/>
            <person name="Ochoa-Leyva A."/>
            <person name="Jose M.V."/>
            <person name="Sciutto E."/>
            <person name="Landa A."/>
            <person name="Jimenez L."/>
            <person name="Valdes V."/>
            <person name="Carrero J.C."/>
            <person name="Larralde C."/>
            <person name="Morales-Montor J."/>
            <person name="Limon-Lason J."/>
            <person name="Soberon X."/>
            <person name="Laclette J.P."/>
        </authorList>
    </citation>
    <scope>NUCLEOTIDE SEQUENCE [LARGE SCALE GENOMIC DNA]</scope>
</reference>
<feature type="chain" id="PRO_5009741630" evidence="1">
    <location>
        <begin position="19"/>
        <end position="231"/>
    </location>
</feature>
<gene>
    <name evidence="2" type="ORF">EmuJ_000749600</name>
</gene>
<dbReference type="AlphaFoldDB" id="A0A068Y9L1"/>
<keyword evidence="3" id="KW-1185">Reference proteome</keyword>
<evidence type="ECO:0000313" key="2">
    <source>
        <dbReference type="EMBL" id="CDS39940.1"/>
    </source>
</evidence>
<proteinExistence type="predicted"/>
<evidence type="ECO:0000256" key="1">
    <source>
        <dbReference type="SAM" id="SignalP"/>
    </source>
</evidence>
<sequence>MHLLVAVFLCLLFGGRRASSSPPASDATDLVETLIDYLLNVLRLTLPEPMSMNKSPKGLINIENASIYGLNYASRGCPIALKVLSTPTADLISGTLCIDLKDFFKIDAIFQISTFFYDSDPNPATLKLFDFIVRLNLTLTLPKIYQEESGALLKLDGTPTVEMSRLKFIPPPNADTHDTFNFITDLVGTLSGGPIGGYIEMRMAEAVQKALGKINKSMQKSVAKFVNPSGS</sequence>
<dbReference type="EMBL" id="LN902841">
    <property type="protein sequence ID" value="CDS39940.1"/>
    <property type="molecule type" value="Genomic_DNA"/>
</dbReference>
<reference evidence="2" key="2">
    <citation type="submission" date="2015-11" db="EMBL/GenBank/DDBJ databases">
        <authorList>
            <person name="Zhang Y."/>
            <person name="Guo Z."/>
        </authorList>
    </citation>
    <scope>NUCLEOTIDE SEQUENCE</scope>
</reference>
<protein>
    <submittedName>
        <fullName evidence="2">Uncharacterized protein</fullName>
    </submittedName>
</protein>
<dbReference type="Proteomes" id="UP000017246">
    <property type="component" value="Unassembled WGS sequence"/>
</dbReference>